<keyword evidence="9" id="KW-0694">RNA-binding</keyword>
<feature type="compositionally biased region" description="Basic and acidic residues" evidence="13">
    <location>
        <begin position="121"/>
        <end position="138"/>
    </location>
</feature>
<name>S3CU67_GLAL2</name>
<dbReference type="STRING" id="1116229.S3CU67"/>
<dbReference type="KEGG" id="glz:GLAREA_09690"/>
<dbReference type="GO" id="GO:0008380">
    <property type="term" value="P:RNA splicing"/>
    <property type="evidence" value="ECO:0007669"/>
    <property type="project" value="UniProtKB-KW"/>
</dbReference>
<dbReference type="PANTHER" id="PTHR46837:SF5">
    <property type="entry name" value="PROTEIN MLN51 HOMOLOG"/>
    <property type="match status" value="1"/>
</dbReference>
<feature type="region of interest" description="Disordered" evidence="13">
    <location>
        <begin position="1"/>
        <end position="179"/>
    </location>
</feature>
<feature type="compositionally biased region" description="Pro residues" evidence="13">
    <location>
        <begin position="627"/>
        <end position="639"/>
    </location>
</feature>
<evidence type="ECO:0000256" key="9">
    <source>
        <dbReference type="ARBA" id="ARBA00022884"/>
    </source>
</evidence>
<evidence type="ECO:0000256" key="3">
    <source>
        <dbReference type="ARBA" id="ARBA00009548"/>
    </source>
</evidence>
<comment type="similarity">
    <text evidence="3">Belongs to the CASC3 family.</text>
</comment>
<feature type="compositionally biased region" description="Low complexity" evidence="13">
    <location>
        <begin position="441"/>
        <end position="455"/>
    </location>
</feature>
<evidence type="ECO:0000256" key="11">
    <source>
        <dbReference type="ARBA" id="ARBA00023187"/>
    </source>
</evidence>
<dbReference type="InterPro" id="IPR018545">
    <property type="entry name" value="Btz_dom"/>
</dbReference>
<dbReference type="GO" id="GO:0006397">
    <property type="term" value="P:mRNA processing"/>
    <property type="evidence" value="ECO:0007669"/>
    <property type="project" value="UniProtKB-KW"/>
</dbReference>
<evidence type="ECO:0000313" key="16">
    <source>
        <dbReference type="Proteomes" id="UP000016922"/>
    </source>
</evidence>
<protein>
    <recommendedName>
        <fullName evidence="14">Btz domain-containing protein</fullName>
    </recommendedName>
</protein>
<evidence type="ECO:0000256" key="5">
    <source>
        <dbReference type="ARBA" id="ARBA00022490"/>
    </source>
</evidence>
<evidence type="ECO:0000256" key="2">
    <source>
        <dbReference type="ARBA" id="ARBA00004496"/>
    </source>
</evidence>
<dbReference type="GO" id="GO:0035145">
    <property type="term" value="C:exon-exon junction complex"/>
    <property type="evidence" value="ECO:0007669"/>
    <property type="project" value="InterPro"/>
</dbReference>
<evidence type="ECO:0000256" key="10">
    <source>
        <dbReference type="ARBA" id="ARBA00023161"/>
    </source>
</evidence>
<feature type="region of interest" description="Disordered" evidence="13">
    <location>
        <begin position="417"/>
        <end position="502"/>
    </location>
</feature>
<dbReference type="GeneID" id="19468737"/>
<feature type="compositionally biased region" description="Basic and acidic residues" evidence="13">
    <location>
        <begin position="8"/>
        <end position="18"/>
    </location>
</feature>
<feature type="compositionally biased region" description="Pro residues" evidence="13">
    <location>
        <begin position="578"/>
        <end position="595"/>
    </location>
</feature>
<keyword evidence="12" id="KW-0539">Nucleus</keyword>
<dbReference type="eggNOG" id="ENOG502QUZZ">
    <property type="taxonomic scope" value="Eukaryota"/>
</dbReference>
<dbReference type="OMA" id="HPPRYIF"/>
<organism evidence="15 16">
    <name type="scientific">Glarea lozoyensis (strain ATCC 20868 / MF5171)</name>
    <dbReference type="NCBI Taxonomy" id="1116229"/>
    <lineage>
        <taxon>Eukaryota</taxon>
        <taxon>Fungi</taxon>
        <taxon>Dikarya</taxon>
        <taxon>Ascomycota</taxon>
        <taxon>Pezizomycotina</taxon>
        <taxon>Leotiomycetes</taxon>
        <taxon>Helotiales</taxon>
        <taxon>Helotiaceae</taxon>
        <taxon>Glarea</taxon>
    </lineage>
</organism>
<evidence type="ECO:0000313" key="15">
    <source>
        <dbReference type="EMBL" id="EPE28569.1"/>
    </source>
</evidence>
<evidence type="ECO:0000256" key="6">
    <source>
        <dbReference type="ARBA" id="ARBA00022664"/>
    </source>
</evidence>
<keyword evidence="16" id="KW-1185">Reference proteome</keyword>
<dbReference type="OrthoDB" id="5413466at2759"/>
<keyword evidence="11" id="KW-0508">mRNA splicing</keyword>
<evidence type="ECO:0000256" key="7">
    <source>
        <dbReference type="ARBA" id="ARBA00022816"/>
    </source>
</evidence>
<dbReference type="Pfam" id="PF09405">
    <property type="entry name" value="Btz"/>
    <property type="match status" value="1"/>
</dbReference>
<dbReference type="InterPro" id="IPR044796">
    <property type="entry name" value="MLN51_plant"/>
</dbReference>
<feature type="region of interest" description="Disordered" evidence="13">
    <location>
        <begin position="576"/>
        <end position="595"/>
    </location>
</feature>
<gene>
    <name evidence="15" type="ORF">GLAREA_09690</name>
</gene>
<dbReference type="HOGENOM" id="CLU_018142_0_0_1"/>
<comment type="subcellular location">
    <subcellularLocation>
        <location evidence="2">Cytoplasm</location>
    </subcellularLocation>
    <subcellularLocation>
        <location evidence="1">Nucleus</location>
    </subcellularLocation>
</comment>
<evidence type="ECO:0000256" key="13">
    <source>
        <dbReference type="SAM" id="MobiDB-lite"/>
    </source>
</evidence>
<feature type="compositionally biased region" description="Polar residues" evidence="13">
    <location>
        <begin position="84"/>
        <end position="94"/>
    </location>
</feature>
<reference evidence="15 16" key="1">
    <citation type="journal article" date="2013" name="BMC Genomics">
        <title>Genomics-driven discovery of the pneumocandin biosynthetic gene cluster in the fungus Glarea lozoyensis.</title>
        <authorList>
            <person name="Chen L."/>
            <person name="Yue Q."/>
            <person name="Zhang X."/>
            <person name="Xiang M."/>
            <person name="Wang C."/>
            <person name="Li S."/>
            <person name="Che Y."/>
            <person name="Ortiz-Lopez F.J."/>
            <person name="Bills G.F."/>
            <person name="Liu X."/>
            <person name="An Z."/>
        </authorList>
    </citation>
    <scope>NUCLEOTIDE SEQUENCE [LARGE SCALE GENOMIC DNA]</scope>
    <source>
        <strain evidence="16">ATCC 20868 / MF5171</strain>
    </source>
</reference>
<keyword evidence="7" id="KW-0509">mRNA transport</keyword>
<dbReference type="EMBL" id="KE145368">
    <property type="protein sequence ID" value="EPE28569.1"/>
    <property type="molecule type" value="Genomic_DNA"/>
</dbReference>
<dbReference type="PANTHER" id="PTHR46837">
    <property type="entry name" value="PROTEIN MLN51 HOMOLOG"/>
    <property type="match status" value="1"/>
</dbReference>
<feature type="domain" description="Btz" evidence="14">
    <location>
        <begin position="141"/>
        <end position="262"/>
    </location>
</feature>
<dbReference type="GO" id="GO:0003729">
    <property type="term" value="F:mRNA binding"/>
    <property type="evidence" value="ECO:0007669"/>
    <property type="project" value="InterPro"/>
</dbReference>
<accession>S3CU67</accession>
<feature type="compositionally biased region" description="Polar residues" evidence="13">
    <location>
        <begin position="643"/>
        <end position="652"/>
    </location>
</feature>
<evidence type="ECO:0000256" key="8">
    <source>
        <dbReference type="ARBA" id="ARBA00022845"/>
    </source>
</evidence>
<keyword evidence="5" id="KW-0963">Cytoplasm</keyword>
<feature type="compositionally biased region" description="Low complexity" evidence="13">
    <location>
        <begin position="26"/>
        <end position="42"/>
    </location>
</feature>
<dbReference type="GO" id="GO:0005737">
    <property type="term" value="C:cytoplasm"/>
    <property type="evidence" value="ECO:0007669"/>
    <property type="project" value="UniProtKB-SubCell"/>
</dbReference>
<dbReference type="Proteomes" id="UP000016922">
    <property type="component" value="Unassembled WGS sequence"/>
</dbReference>
<evidence type="ECO:0000256" key="1">
    <source>
        <dbReference type="ARBA" id="ARBA00004123"/>
    </source>
</evidence>
<keyword evidence="8" id="KW-0810">Translation regulation</keyword>
<dbReference type="RefSeq" id="XP_008084477.1">
    <property type="nucleotide sequence ID" value="XM_008086286.1"/>
</dbReference>
<feature type="compositionally biased region" description="Basic and acidic residues" evidence="13">
    <location>
        <begin position="157"/>
        <end position="175"/>
    </location>
</feature>
<dbReference type="GO" id="GO:0000184">
    <property type="term" value="P:nuclear-transcribed mRNA catabolic process, nonsense-mediated decay"/>
    <property type="evidence" value="ECO:0007669"/>
    <property type="project" value="UniProtKB-KW"/>
</dbReference>
<dbReference type="GO" id="GO:0051028">
    <property type="term" value="P:mRNA transport"/>
    <property type="evidence" value="ECO:0007669"/>
    <property type="project" value="UniProtKB-KW"/>
</dbReference>
<dbReference type="GO" id="GO:0006417">
    <property type="term" value="P:regulation of translation"/>
    <property type="evidence" value="ECO:0007669"/>
    <property type="project" value="UniProtKB-KW"/>
</dbReference>
<sequence>MGHRHRKDLAASRRRVEDGGDEESVLDAASLSDDSLSEGSIISEEDEIREGDEVASVKGPSASSAEQLKTNGNGGGKPKEEKPASTNGNATGSNKQRKSENNDMDLMLNGLKISDQTNIPDEIRYEDLRDDSDVRDQEPSLPVVKSTAQMDQPQEQPYERRRREHEEYKKKRDADPAFVPNRGAFFMHDHRHSGPAANGFRPFGRGRGRGRPGIGGPYAPSSQMQQSYEPTDAPWAHDMHDTITEPLPRQAPSAGYPASNNYPMKVPISVPSTAAPNRALSTTKHIGNVQIRVLLANMQEPIVFPGIPVKQYTRLPDHRPPMRRDKPVRISIPDYPPRYIFPAVDRSFIFIPRAMRPNQQGFGGRGRGPRSAFGSIGGYSRRTSVFGGSVYGSTYTPSVAMSRRSSLAREVNRDAIISPNGSTMSRAQIPIDPSRPVVKLPPTSQSAQPQQYSSQEISAQNGVPQPVAGEEPPRPQTYPLPQKPTYRENRPNPIPMHQPRPQKAVSVADIESPATLSFNPPQQHQQPFHQQVPIQVNGNNYPHDGMMHSRNQSYPSQASTGTPLSQIPERAIHAQPFQPNPYQQPQPQQPNFYPQPYPVMAPPPPPQGYYYPQQFNPAMAPAANAAPYPPAQQPAPQQPFPQSGQQTDSSQAGVQNLVAQEVNGMVYYYDAAQIPAVATFPAYQQPAAYPMQQVGGVVGMGGMMTPSPDGFYYPQQPQQGVVYYQ</sequence>
<dbReference type="AlphaFoldDB" id="S3CU67"/>
<evidence type="ECO:0000256" key="12">
    <source>
        <dbReference type="ARBA" id="ARBA00023242"/>
    </source>
</evidence>
<keyword evidence="6" id="KW-0507">mRNA processing</keyword>
<evidence type="ECO:0000256" key="4">
    <source>
        <dbReference type="ARBA" id="ARBA00022448"/>
    </source>
</evidence>
<keyword evidence="10" id="KW-0866">Nonsense-mediated mRNA decay</keyword>
<evidence type="ECO:0000259" key="14">
    <source>
        <dbReference type="SMART" id="SM01044"/>
    </source>
</evidence>
<keyword evidence="4" id="KW-0813">Transport</keyword>
<proteinExistence type="inferred from homology"/>
<dbReference type="SMART" id="SM01044">
    <property type="entry name" value="Btz"/>
    <property type="match status" value="1"/>
</dbReference>
<feature type="region of interest" description="Disordered" evidence="13">
    <location>
        <begin position="621"/>
        <end position="652"/>
    </location>
</feature>